<accession>A0A118KPF7</accession>
<evidence type="ECO:0000256" key="6">
    <source>
        <dbReference type="ARBA" id="ARBA00022692"/>
    </source>
</evidence>
<dbReference type="GO" id="GO:0005886">
    <property type="term" value="C:plasma membrane"/>
    <property type="evidence" value="ECO:0007669"/>
    <property type="project" value="UniProtKB-SubCell"/>
</dbReference>
<dbReference type="Gene3D" id="1.20.950.20">
    <property type="entry name" value="Transmembrane di-heme cytochromes, Chain C"/>
    <property type="match status" value="1"/>
</dbReference>
<comment type="cofactor">
    <cofactor evidence="1">
        <name>heme b</name>
        <dbReference type="ChEBI" id="CHEBI:60344"/>
    </cofactor>
</comment>
<proteinExistence type="inferred from homology"/>
<evidence type="ECO:0000256" key="4">
    <source>
        <dbReference type="ARBA" id="ARBA00022475"/>
    </source>
</evidence>
<feature type="transmembrane region" description="Helical" evidence="13">
    <location>
        <begin position="51"/>
        <end position="69"/>
    </location>
</feature>
<evidence type="ECO:0000313" key="15">
    <source>
        <dbReference type="EMBL" id="KVK86943.1"/>
    </source>
</evidence>
<protein>
    <submittedName>
        <fullName evidence="15">Cytochrome B</fullName>
    </submittedName>
</protein>
<gene>
    <name evidence="15" type="ORF">WS90_04505</name>
</gene>
<dbReference type="GO" id="GO:0046872">
    <property type="term" value="F:metal ion binding"/>
    <property type="evidence" value="ECO:0007669"/>
    <property type="project" value="UniProtKB-KW"/>
</dbReference>
<keyword evidence="8" id="KW-0249">Electron transport</keyword>
<reference evidence="15 16" key="1">
    <citation type="submission" date="2015-11" db="EMBL/GenBank/DDBJ databases">
        <title>Expanding the genomic diversity of Burkholderia species for the development of highly accurate diagnostics.</title>
        <authorList>
            <person name="Sahl J."/>
            <person name="Keim P."/>
            <person name="Wagner D."/>
        </authorList>
    </citation>
    <scope>NUCLEOTIDE SEQUENCE [LARGE SCALE GENOMIC DNA]</scope>
    <source>
        <strain evidence="15 16">MSMB1302</strain>
    </source>
</reference>
<dbReference type="InterPro" id="IPR011577">
    <property type="entry name" value="Cyt_b561_bac/Ni-Hgenase"/>
</dbReference>
<evidence type="ECO:0000256" key="1">
    <source>
        <dbReference type="ARBA" id="ARBA00001970"/>
    </source>
</evidence>
<dbReference type="Proteomes" id="UP000069001">
    <property type="component" value="Unassembled WGS sequence"/>
</dbReference>
<dbReference type="InterPro" id="IPR052168">
    <property type="entry name" value="Cytochrome_b561_oxidase"/>
</dbReference>
<evidence type="ECO:0000256" key="2">
    <source>
        <dbReference type="ARBA" id="ARBA00004651"/>
    </source>
</evidence>
<dbReference type="PANTHER" id="PTHR30529">
    <property type="entry name" value="CYTOCHROME B561"/>
    <property type="match status" value="1"/>
</dbReference>
<feature type="transmembrane region" description="Helical" evidence="13">
    <location>
        <begin position="89"/>
        <end position="108"/>
    </location>
</feature>
<organism evidence="15 16">
    <name type="scientific">Burkholderia cepacia</name>
    <name type="common">Pseudomonas cepacia</name>
    <dbReference type="NCBI Taxonomy" id="292"/>
    <lineage>
        <taxon>Bacteria</taxon>
        <taxon>Pseudomonadati</taxon>
        <taxon>Pseudomonadota</taxon>
        <taxon>Betaproteobacteria</taxon>
        <taxon>Burkholderiales</taxon>
        <taxon>Burkholderiaceae</taxon>
        <taxon>Burkholderia</taxon>
        <taxon>Burkholderia cepacia complex</taxon>
    </lineage>
</organism>
<keyword evidence="10" id="KW-0408">Iron</keyword>
<evidence type="ECO:0000256" key="11">
    <source>
        <dbReference type="ARBA" id="ARBA00023136"/>
    </source>
</evidence>
<evidence type="ECO:0000259" key="14">
    <source>
        <dbReference type="Pfam" id="PF01292"/>
    </source>
</evidence>
<evidence type="ECO:0000256" key="9">
    <source>
        <dbReference type="ARBA" id="ARBA00022989"/>
    </source>
</evidence>
<keyword evidence="5" id="KW-0349">Heme</keyword>
<dbReference type="InterPro" id="IPR016174">
    <property type="entry name" value="Di-haem_cyt_TM"/>
</dbReference>
<dbReference type="PANTHER" id="PTHR30529:SF6">
    <property type="entry name" value="BLL0291 PROTEIN"/>
    <property type="match status" value="1"/>
</dbReference>
<dbReference type="GO" id="GO:0020037">
    <property type="term" value="F:heme binding"/>
    <property type="evidence" value="ECO:0007669"/>
    <property type="project" value="TreeGrafter"/>
</dbReference>
<comment type="similarity">
    <text evidence="12">Belongs to the cytochrome b561 family.</text>
</comment>
<dbReference type="SUPFAM" id="SSF81342">
    <property type="entry name" value="Transmembrane di-heme cytochromes"/>
    <property type="match status" value="1"/>
</dbReference>
<keyword evidence="3" id="KW-0813">Transport</keyword>
<dbReference type="Pfam" id="PF01292">
    <property type="entry name" value="Ni_hydr_CYTB"/>
    <property type="match status" value="1"/>
</dbReference>
<comment type="caution">
    <text evidence="15">The sequence shown here is derived from an EMBL/GenBank/DDBJ whole genome shotgun (WGS) entry which is preliminary data.</text>
</comment>
<comment type="subcellular location">
    <subcellularLocation>
        <location evidence="2">Cell membrane</location>
        <topology evidence="2">Multi-pass membrane protein</topology>
    </subcellularLocation>
</comment>
<feature type="transmembrane region" description="Helical" evidence="13">
    <location>
        <begin position="14"/>
        <end position="39"/>
    </location>
</feature>
<keyword evidence="4" id="KW-1003">Cell membrane</keyword>
<evidence type="ECO:0000256" key="7">
    <source>
        <dbReference type="ARBA" id="ARBA00022723"/>
    </source>
</evidence>
<sequence length="177" mass="19007">MMKTSATFGLPARVLHWVMAAMIIAMLFIGVGMVASVSGRHAVLVAIHKPLGVAVLVLVCVRIVVRVLSKPPALPEDLPWWQKVAAHGSHLVLYALMVAMPLIGWAMLSAGGYPVTLGGGVQLPAIVSADPVAFAWLRVAHRVLAYLFFLTFLAHFAAALYHGLIRRDGVVRAMVGR</sequence>
<feature type="transmembrane region" description="Helical" evidence="13">
    <location>
        <begin position="115"/>
        <end position="137"/>
    </location>
</feature>
<feature type="transmembrane region" description="Helical" evidence="13">
    <location>
        <begin position="143"/>
        <end position="164"/>
    </location>
</feature>
<feature type="domain" description="Cytochrome b561 bacterial/Ni-hydrogenase" evidence="14">
    <location>
        <begin position="8"/>
        <end position="176"/>
    </location>
</feature>
<dbReference type="AlphaFoldDB" id="A0A118KPF7"/>
<keyword evidence="6 13" id="KW-0812">Transmembrane</keyword>
<dbReference type="GO" id="GO:0009055">
    <property type="term" value="F:electron transfer activity"/>
    <property type="evidence" value="ECO:0007669"/>
    <property type="project" value="InterPro"/>
</dbReference>
<keyword evidence="11 13" id="KW-0472">Membrane</keyword>
<name>A0A118KPF7_BURCE</name>
<dbReference type="EMBL" id="LOYH01000022">
    <property type="protein sequence ID" value="KVK86943.1"/>
    <property type="molecule type" value="Genomic_DNA"/>
</dbReference>
<dbReference type="GO" id="GO:0022904">
    <property type="term" value="P:respiratory electron transport chain"/>
    <property type="evidence" value="ECO:0007669"/>
    <property type="project" value="InterPro"/>
</dbReference>
<evidence type="ECO:0000256" key="10">
    <source>
        <dbReference type="ARBA" id="ARBA00023004"/>
    </source>
</evidence>
<keyword evidence="7" id="KW-0479">Metal-binding</keyword>
<keyword evidence="9 13" id="KW-1133">Transmembrane helix</keyword>
<evidence type="ECO:0000256" key="5">
    <source>
        <dbReference type="ARBA" id="ARBA00022617"/>
    </source>
</evidence>
<evidence type="ECO:0000256" key="8">
    <source>
        <dbReference type="ARBA" id="ARBA00022982"/>
    </source>
</evidence>
<evidence type="ECO:0000256" key="13">
    <source>
        <dbReference type="SAM" id="Phobius"/>
    </source>
</evidence>
<evidence type="ECO:0000313" key="16">
    <source>
        <dbReference type="Proteomes" id="UP000069001"/>
    </source>
</evidence>
<evidence type="ECO:0000256" key="12">
    <source>
        <dbReference type="ARBA" id="ARBA00037975"/>
    </source>
</evidence>
<evidence type="ECO:0000256" key="3">
    <source>
        <dbReference type="ARBA" id="ARBA00022448"/>
    </source>
</evidence>